<organism evidence="3 4">
    <name type="scientific">Lasiosphaeria ovina</name>
    <dbReference type="NCBI Taxonomy" id="92902"/>
    <lineage>
        <taxon>Eukaryota</taxon>
        <taxon>Fungi</taxon>
        <taxon>Dikarya</taxon>
        <taxon>Ascomycota</taxon>
        <taxon>Pezizomycotina</taxon>
        <taxon>Sordariomycetes</taxon>
        <taxon>Sordariomycetidae</taxon>
        <taxon>Sordariales</taxon>
        <taxon>Lasiosphaeriaceae</taxon>
        <taxon>Lasiosphaeria</taxon>
    </lineage>
</organism>
<evidence type="ECO:0000313" key="3">
    <source>
        <dbReference type="EMBL" id="KAK3369799.1"/>
    </source>
</evidence>
<evidence type="ECO:0000256" key="2">
    <source>
        <dbReference type="SAM" id="MobiDB-lite"/>
    </source>
</evidence>
<comment type="caution">
    <text evidence="3">The sequence shown here is derived from an EMBL/GenBank/DDBJ whole genome shotgun (WGS) entry which is preliminary data.</text>
</comment>
<evidence type="ECO:0000256" key="1">
    <source>
        <dbReference type="SAM" id="Coils"/>
    </source>
</evidence>
<dbReference type="EMBL" id="JAULSN010000006">
    <property type="protein sequence ID" value="KAK3369799.1"/>
    <property type="molecule type" value="Genomic_DNA"/>
</dbReference>
<keyword evidence="1" id="KW-0175">Coiled coil</keyword>
<dbReference type="Proteomes" id="UP001287356">
    <property type="component" value="Unassembled WGS sequence"/>
</dbReference>
<feature type="coiled-coil region" evidence="1">
    <location>
        <begin position="71"/>
        <end position="98"/>
    </location>
</feature>
<name>A0AAE0K4G8_9PEZI</name>
<sequence>MSLNIPVLANTRQLADPGPRGTGSFFLAPSSPFGPKWNSALARHARPRQRFRLDRTIGAPDGTNGPKQQGVDKAVDRLRGLEALVKQLRAQLEEARAAASPPAGDATMIQLNGATVGELASRRWDAATLPTRFGRLVVRDDDYPGRSHYVSTGFWSRVNDELDDLNTYAHDIAEEACDNSDDESTPGVLAPALAEYERTPLGRHAFLFRYNLSPSAPSLREFYPMPSQIPFILDFSENVNVALMFSIYYASIVSIEEDDVMANFGESKANHSLKYRLGLEQALAEADFSNAPGIILRWVYQTCTHWYAIIFLLLKTSGRRPWSPTVERAWVAPHSSWLIRAQLAAYKESPHVWFPLRKLMAKARKHRNAEISRLRSDPQAVASLDVEDQKMPRPPSSGLLPSGGGNGVDICRERWHQLVAAPKPSEDITHHIMKV</sequence>
<feature type="region of interest" description="Disordered" evidence="2">
    <location>
        <begin position="382"/>
        <end position="403"/>
    </location>
</feature>
<evidence type="ECO:0000313" key="4">
    <source>
        <dbReference type="Proteomes" id="UP001287356"/>
    </source>
</evidence>
<reference evidence="3" key="2">
    <citation type="submission" date="2023-06" db="EMBL/GenBank/DDBJ databases">
        <authorList>
            <consortium name="Lawrence Berkeley National Laboratory"/>
            <person name="Haridas S."/>
            <person name="Hensen N."/>
            <person name="Bonometti L."/>
            <person name="Westerberg I."/>
            <person name="Brannstrom I.O."/>
            <person name="Guillou S."/>
            <person name="Cros-Aarteil S."/>
            <person name="Calhoun S."/>
            <person name="Kuo A."/>
            <person name="Mondo S."/>
            <person name="Pangilinan J."/>
            <person name="Riley R."/>
            <person name="Labutti K."/>
            <person name="Andreopoulos B."/>
            <person name="Lipzen A."/>
            <person name="Chen C."/>
            <person name="Yanf M."/>
            <person name="Daum C."/>
            <person name="Ng V."/>
            <person name="Clum A."/>
            <person name="Steindorff A."/>
            <person name="Ohm R."/>
            <person name="Martin F."/>
            <person name="Silar P."/>
            <person name="Natvig D."/>
            <person name="Lalanne C."/>
            <person name="Gautier V."/>
            <person name="Ament-Velasquez S.L."/>
            <person name="Kruys A."/>
            <person name="Hutchinson M.I."/>
            <person name="Powell A.J."/>
            <person name="Barry K."/>
            <person name="Miller A.N."/>
            <person name="Grigoriev I.V."/>
            <person name="Debuchy R."/>
            <person name="Gladieux P."/>
            <person name="Thoren M.H."/>
            <person name="Johannesson H."/>
        </authorList>
    </citation>
    <scope>NUCLEOTIDE SEQUENCE</scope>
    <source>
        <strain evidence="3">CBS 958.72</strain>
    </source>
</reference>
<accession>A0AAE0K4G8</accession>
<keyword evidence="4" id="KW-1185">Reference proteome</keyword>
<protein>
    <submittedName>
        <fullName evidence="3">Uncharacterized protein</fullName>
    </submittedName>
</protein>
<dbReference type="AlphaFoldDB" id="A0AAE0K4G8"/>
<gene>
    <name evidence="3" type="ORF">B0T24DRAFT_708815</name>
</gene>
<proteinExistence type="predicted"/>
<reference evidence="3" key="1">
    <citation type="journal article" date="2023" name="Mol. Phylogenet. Evol.">
        <title>Genome-scale phylogeny and comparative genomics of the fungal order Sordariales.</title>
        <authorList>
            <person name="Hensen N."/>
            <person name="Bonometti L."/>
            <person name="Westerberg I."/>
            <person name="Brannstrom I.O."/>
            <person name="Guillou S."/>
            <person name="Cros-Aarteil S."/>
            <person name="Calhoun S."/>
            <person name="Haridas S."/>
            <person name="Kuo A."/>
            <person name="Mondo S."/>
            <person name="Pangilinan J."/>
            <person name="Riley R."/>
            <person name="LaButti K."/>
            <person name="Andreopoulos B."/>
            <person name="Lipzen A."/>
            <person name="Chen C."/>
            <person name="Yan M."/>
            <person name="Daum C."/>
            <person name="Ng V."/>
            <person name="Clum A."/>
            <person name="Steindorff A."/>
            <person name="Ohm R.A."/>
            <person name="Martin F."/>
            <person name="Silar P."/>
            <person name="Natvig D.O."/>
            <person name="Lalanne C."/>
            <person name="Gautier V."/>
            <person name="Ament-Velasquez S.L."/>
            <person name="Kruys A."/>
            <person name="Hutchinson M.I."/>
            <person name="Powell A.J."/>
            <person name="Barry K."/>
            <person name="Miller A.N."/>
            <person name="Grigoriev I.V."/>
            <person name="Debuchy R."/>
            <person name="Gladieux P."/>
            <person name="Hiltunen Thoren M."/>
            <person name="Johannesson H."/>
        </authorList>
    </citation>
    <scope>NUCLEOTIDE SEQUENCE</scope>
    <source>
        <strain evidence="3">CBS 958.72</strain>
    </source>
</reference>